<name>A0A290Z802_9PSEU</name>
<dbReference type="GO" id="GO:0019684">
    <property type="term" value="P:photosynthesis, light reaction"/>
    <property type="evidence" value="ECO:0007669"/>
    <property type="project" value="InterPro"/>
</dbReference>
<evidence type="ECO:0000313" key="1">
    <source>
        <dbReference type="EMBL" id="ATE55112.1"/>
    </source>
</evidence>
<dbReference type="EMBL" id="CP023445">
    <property type="protein sequence ID" value="ATE55112.1"/>
    <property type="molecule type" value="Genomic_DNA"/>
</dbReference>
<reference evidence="1" key="1">
    <citation type="submission" date="2017-09" db="EMBL/GenBank/DDBJ databases">
        <title>Complete Genome Sequence of ansamitocin-producing Bacterium Actinosynnema pretiosum X47.</title>
        <authorList>
            <person name="Cao G."/>
            <person name="Zong G."/>
            <person name="Zhong C."/>
            <person name="Fu J."/>
        </authorList>
    </citation>
    <scope>NUCLEOTIDE SEQUENCE [LARGE SCALE GENOMIC DNA]</scope>
    <source>
        <strain evidence="1">X47</strain>
    </source>
</reference>
<dbReference type="RefSeq" id="WP_096494905.1">
    <property type="nucleotide sequence ID" value="NZ_CP023445.1"/>
</dbReference>
<dbReference type="GO" id="GO:0030077">
    <property type="term" value="C:plasma membrane light-harvesting complex"/>
    <property type="evidence" value="ECO:0007669"/>
    <property type="project" value="InterPro"/>
</dbReference>
<organism evidence="1 2">
    <name type="scientific">Actinosynnema pretiosum</name>
    <dbReference type="NCBI Taxonomy" id="42197"/>
    <lineage>
        <taxon>Bacteria</taxon>
        <taxon>Bacillati</taxon>
        <taxon>Actinomycetota</taxon>
        <taxon>Actinomycetes</taxon>
        <taxon>Pseudonocardiales</taxon>
        <taxon>Pseudonocardiaceae</taxon>
        <taxon>Actinosynnema</taxon>
    </lineage>
</organism>
<evidence type="ECO:0000313" key="2">
    <source>
        <dbReference type="Proteomes" id="UP000218505"/>
    </source>
</evidence>
<proteinExistence type="predicted"/>
<dbReference type="InterPro" id="IPR014747">
    <property type="entry name" value="Bac_photo_RC_H_C"/>
</dbReference>
<evidence type="ECO:0008006" key="3">
    <source>
        <dbReference type="Google" id="ProtNLM"/>
    </source>
</evidence>
<dbReference type="AlphaFoldDB" id="A0A290Z802"/>
<dbReference type="KEGG" id="apre:CNX65_18985"/>
<accession>A0A290Z802</accession>
<dbReference type="InterPro" id="IPR011033">
    <property type="entry name" value="PRC_barrel-like_sf"/>
</dbReference>
<dbReference type="SUPFAM" id="SSF50346">
    <property type="entry name" value="PRC-barrel domain"/>
    <property type="match status" value="1"/>
</dbReference>
<protein>
    <recommendedName>
        <fullName evidence="3">PRC-barrel domain-containing protein</fullName>
    </recommendedName>
</protein>
<dbReference type="Proteomes" id="UP000218505">
    <property type="component" value="Chromosome"/>
</dbReference>
<keyword evidence="2" id="KW-1185">Reference proteome</keyword>
<sequence length="136" mass="14941">MQPFPFAPWIWRDAITALHEQEHPLEPDVSLADRPDTGLLGFEVRATDGRVGVVDSENALLPADCLVVDVSGGNRVALPVGVVSGVDREARVVQVDRTTEQVAGAPEFDPDEVDPPAYRERLGEYYSDSYRVAPPW</sequence>
<dbReference type="Gene3D" id="3.90.50.10">
    <property type="entry name" value="Photosynthetic Reaction Center, subunit H, domain 2"/>
    <property type="match status" value="1"/>
</dbReference>
<gene>
    <name evidence="1" type="ORF">CNX65_18985</name>
</gene>